<evidence type="ECO:0000313" key="10">
    <source>
        <dbReference type="Proteomes" id="UP000218231"/>
    </source>
</evidence>
<dbReference type="InterPro" id="IPR036396">
    <property type="entry name" value="Cyt_P450_sf"/>
</dbReference>
<keyword evidence="8" id="KW-1133">Transmembrane helix</keyword>
<dbReference type="GO" id="GO:0005506">
    <property type="term" value="F:iron ion binding"/>
    <property type="evidence" value="ECO:0007669"/>
    <property type="project" value="InterPro"/>
</dbReference>
<evidence type="ECO:0000256" key="4">
    <source>
        <dbReference type="ARBA" id="ARBA00022723"/>
    </source>
</evidence>
<comment type="cofactor">
    <cofactor evidence="1">
        <name>heme</name>
        <dbReference type="ChEBI" id="CHEBI:30413"/>
    </cofactor>
</comment>
<proteinExistence type="inferred from homology"/>
<dbReference type="PANTHER" id="PTHR24292:SF102">
    <property type="entry name" value="CYTOCHROME P450 FAMILY-RELATED"/>
    <property type="match status" value="1"/>
</dbReference>
<evidence type="ECO:0000256" key="8">
    <source>
        <dbReference type="SAM" id="Phobius"/>
    </source>
</evidence>
<dbReference type="InterPro" id="IPR050476">
    <property type="entry name" value="Insect_CytP450_Detox"/>
</dbReference>
<evidence type="ECO:0008006" key="11">
    <source>
        <dbReference type="Google" id="ProtNLM"/>
    </source>
</evidence>
<evidence type="ECO:0000256" key="7">
    <source>
        <dbReference type="ARBA" id="ARBA00023033"/>
    </source>
</evidence>
<reference evidence="9 10" key="1">
    <citation type="journal article" date="2017" name="Curr. Biol.">
        <title>Genome architecture and evolution of a unichromosomal asexual nematode.</title>
        <authorList>
            <person name="Fradin H."/>
            <person name="Zegar C."/>
            <person name="Gutwein M."/>
            <person name="Lucas J."/>
            <person name="Kovtun M."/>
            <person name="Corcoran D."/>
            <person name="Baugh L.R."/>
            <person name="Kiontke K."/>
            <person name="Gunsalus K."/>
            <person name="Fitch D.H."/>
            <person name="Piano F."/>
        </authorList>
    </citation>
    <scope>NUCLEOTIDE SEQUENCE [LARGE SCALE GENOMIC DNA]</scope>
    <source>
        <strain evidence="9">PF1309</strain>
    </source>
</reference>
<organism evidence="9 10">
    <name type="scientific">Diploscapter pachys</name>
    <dbReference type="NCBI Taxonomy" id="2018661"/>
    <lineage>
        <taxon>Eukaryota</taxon>
        <taxon>Metazoa</taxon>
        <taxon>Ecdysozoa</taxon>
        <taxon>Nematoda</taxon>
        <taxon>Chromadorea</taxon>
        <taxon>Rhabditida</taxon>
        <taxon>Rhabditina</taxon>
        <taxon>Rhabditomorpha</taxon>
        <taxon>Rhabditoidea</taxon>
        <taxon>Rhabditidae</taxon>
        <taxon>Diploscapter</taxon>
    </lineage>
</organism>
<dbReference type="OrthoDB" id="2789670at2759"/>
<dbReference type="InterPro" id="IPR002401">
    <property type="entry name" value="Cyt_P450_E_grp-I"/>
</dbReference>
<keyword evidence="3" id="KW-0349">Heme</keyword>
<protein>
    <recommendedName>
        <fullName evidence="11">Cytochrome P450</fullName>
    </recommendedName>
</protein>
<gene>
    <name evidence="9" type="ORF">WR25_08812</name>
</gene>
<dbReference type="PRINTS" id="PR00463">
    <property type="entry name" value="EP450I"/>
</dbReference>
<evidence type="ECO:0000256" key="3">
    <source>
        <dbReference type="ARBA" id="ARBA00022617"/>
    </source>
</evidence>
<evidence type="ECO:0000256" key="6">
    <source>
        <dbReference type="ARBA" id="ARBA00023004"/>
    </source>
</evidence>
<dbReference type="GO" id="GO:0004497">
    <property type="term" value="F:monooxygenase activity"/>
    <property type="evidence" value="ECO:0007669"/>
    <property type="project" value="UniProtKB-KW"/>
</dbReference>
<evidence type="ECO:0000256" key="5">
    <source>
        <dbReference type="ARBA" id="ARBA00023002"/>
    </source>
</evidence>
<feature type="transmembrane region" description="Helical" evidence="8">
    <location>
        <begin position="6"/>
        <end position="29"/>
    </location>
</feature>
<dbReference type="PANTHER" id="PTHR24292">
    <property type="entry name" value="CYTOCHROME P450"/>
    <property type="match status" value="1"/>
</dbReference>
<name>A0A2A2J7U1_9BILA</name>
<evidence type="ECO:0000256" key="1">
    <source>
        <dbReference type="ARBA" id="ARBA00001971"/>
    </source>
</evidence>
<evidence type="ECO:0000313" key="9">
    <source>
        <dbReference type="EMBL" id="PAV57826.1"/>
    </source>
</evidence>
<dbReference type="PRINTS" id="PR00385">
    <property type="entry name" value="P450"/>
</dbReference>
<sequence>MFVFLLHIILLLLLIIGGFLLYVFLNLLWHQSYWRRQGIPTPPISFLDGHFFATRSNTEPGMLVLRDWAKKCGKTYGTYEGCRTQLVTSDPQIINQVFLKNFEEFYARKGASHSDPKNPSPRTHVLQANGPRWKRLRTIASQAFTTANLNKIHPIIEASVMQLVEYFDKAAAKGEPIDCYIYYQELTMHVIAHLALGQSDAEMFKNPISKHLIAFFQRDQRQWSNVIGMISPSLGSLVKMSVLAKQKVTGLLQQQQKKGVGPLEAIDRQIELVVKERQRQRVSKRLTFDEIVAQCNVFLLAGFDTTANSLSYATFLLTKHPEVQLRLQAEIDKECTSTVIGPETLPRMKYLDCVVKEALRMFPLASLFSSRTCMKDTVVGDNIHLKQGMAVAADVWSLHYSKEIYGEDAEEFKPERLALVEVKLTLCHLLRKFSFVQGPKTEEKLQLFGSVTVAPKAVHIYVKARE</sequence>
<keyword evidence="8" id="KW-0472">Membrane</keyword>
<evidence type="ECO:0000256" key="2">
    <source>
        <dbReference type="ARBA" id="ARBA00010617"/>
    </source>
</evidence>
<dbReference type="GO" id="GO:0016705">
    <property type="term" value="F:oxidoreductase activity, acting on paired donors, with incorporation or reduction of molecular oxygen"/>
    <property type="evidence" value="ECO:0007669"/>
    <property type="project" value="InterPro"/>
</dbReference>
<comment type="similarity">
    <text evidence="2">Belongs to the cytochrome P450 family.</text>
</comment>
<keyword evidence="6" id="KW-0408">Iron</keyword>
<keyword evidence="10" id="KW-1185">Reference proteome</keyword>
<dbReference type="InterPro" id="IPR001128">
    <property type="entry name" value="Cyt_P450"/>
</dbReference>
<comment type="caution">
    <text evidence="9">The sequence shown here is derived from an EMBL/GenBank/DDBJ whole genome shotgun (WGS) entry which is preliminary data.</text>
</comment>
<dbReference type="Gene3D" id="1.10.630.10">
    <property type="entry name" value="Cytochrome P450"/>
    <property type="match status" value="1"/>
</dbReference>
<dbReference type="Pfam" id="PF00067">
    <property type="entry name" value="p450"/>
    <property type="match status" value="1"/>
</dbReference>
<dbReference type="GO" id="GO:0020037">
    <property type="term" value="F:heme binding"/>
    <property type="evidence" value="ECO:0007669"/>
    <property type="project" value="InterPro"/>
</dbReference>
<keyword evidence="7" id="KW-0503">Monooxygenase</keyword>
<dbReference type="AlphaFoldDB" id="A0A2A2J7U1"/>
<dbReference type="EMBL" id="LIAE01010618">
    <property type="protein sequence ID" value="PAV57826.1"/>
    <property type="molecule type" value="Genomic_DNA"/>
</dbReference>
<accession>A0A2A2J7U1</accession>
<keyword evidence="5" id="KW-0560">Oxidoreductase</keyword>
<dbReference type="SUPFAM" id="SSF48264">
    <property type="entry name" value="Cytochrome P450"/>
    <property type="match status" value="1"/>
</dbReference>
<keyword evidence="4" id="KW-0479">Metal-binding</keyword>
<dbReference type="STRING" id="2018661.A0A2A2J7U1"/>
<dbReference type="Proteomes" id="UP000218231">
    <property type="component" value="Unassembled WGS sequence"/>
</dbReference>
<keyword evidence="8" id="KW-0812">Transmembrane</keyword>